<keyword evidence="20" id="KW-1185">Reference proteome</keyword>
<keyword evidence="14" id="KW-0458">Lysosome</keyword>
<dbReference type="GO" id="GO:0043890">
    <property type="term" value="F:N-acetylgalactosamine-6-sulfatase activity"/>
    <property type="evidence" value="ECO:0007669"/>
    <property type="project" value="UniProtKB-EC"/>
</dbReference>
<dbReference type="EC" id="3.1.6.4" evidence="6"/>
<comment type="subcellular location">
    <subcellularLocation>
        <location evidence="3">Lysosome</location>
    </subcellularLocation>
</comment>
<evidence type="ECO:0000256" key="13">
    <source>
        <dbReference type="ARBA" id="ARBA00023180"/>
    </source>
</evidence>
<dbReference type="Pfam" id="PF00884">
    <property type="entry name" value="Sulfatase"/>
    <property type="match status" value="1"/>
</dbReference>
<keyword evidence="8" id="KW-0479">Metal-binding</keyword>
<proteinExistence type="inferred from homology"/>
<comment type="catalytic activity">
    <reaction evidence="1">
        <text>Hydrolysis of the 6-sulfate groups of the N-acetyl-D-galactosamine 6-sulfate units of chondroitin sulfate and of the D-galactose 6-sulfate units of keratan sulfate.</text>
        <dbReference type="EC" id="3.1.6.4"/>
    </reaction>
</comment>
<evidence type="ECO:0000259" key="18">
    <source>
        <dbReference type="Pfam" id="PF00884"/>
    </source>
</evidence>
<dbReference type="SUPFAM" id="SSF53649">
    <property type="entry name" value="Alkaline phosphatase-like"/>
    <property type="match status" value="1"/>
</dbReference>
<dbReference type="PROSITE" id="PS00523">
    <property type="entry name" value="SULFATASE_1"/>
    <property type="match status" value="1"/>
</dbReference>
<evidence type="ECO:0000256" key="4">
    <source>
        <dbReference type="ARBA" id="ARBA00008779"/>
    </source>
</evidence>
<comment type="similarity">
    <text evidence="4">Belongs to the sulfatase family.</text>
</comment>
<reference evidence="19" key="1">
    <citation type="submission" date="2021-04" db="EMBL/GenBank/DDBJ databases">
        <authorList>
            <consortium name="Molecular Ecology Group"/>
        </authorList>
    </citation>
    <scope>NUCLEOTIDE SEQUENCE</scope>
</reference>
<dbReference type="InterPro" id="IPR024607">
    <property type="entry name" value="Sulfatase_CS"/>
</dbReference>
<dbReference type="GO" id="GO:0046872">
    <property type="term" value="F:metal ion binding"/>
    <property type="evidence" value="ECO:0007669"/>
    <property type="project" value="UniProtKB-KW"/>
</dbReference>
<dbReference type="InterPro" id="IPR017850">
    <property type="entry name" value="Alkaline_phosphatase_core_sf"/>
</dbReference>
<comment type="subunit">
    <text evidence="5">Homodimer.</text>
</comment>
<evidence type="ECO:0000256" key="14">
    <source>
        <dbReference type="ARBA" id="ARBA00023228"/>
    </source>
</evidence>
<evidence type="ECO:0000256" key="12">
    <source>
        <dbReference type="ARBA" id="ARBA00023157"/>
    </source>
</evidence>
<gene>
    <name evidence="19" type="ORF">CUNI_LOCUS16582</name>
</gene>
<evidence type="ECO:0000256" key="5">
    <source>
        <dbReference type="ARBA" id="ARBA00011738"/>
    </source>
</evidence>
<evidence type="ECO:0000256" key="7">
    <source>
        <dbReference type="ARBA" id="ARBA00019527"/>
    </source>
</evidence>
<dbReference type="FunFam" id="3.40.720.10:FF:000021">
    <property type="entry name" value="Galactosamine (N-acetyl)-6-sulfatase"/>
    <property type="match status" value="1"/>
</dbReference>
<dbReference type="GO" id="GO:0004065">
    <property type="term" value="F:arylsulfatase activity"/>
    <property type="evidence" value="ECO:0007669"/>
    <property type="project" value="TreeGrafter"/>
</dbReference>
<dbReference type="PANTHER" id="PTHR42693">
    <property type="entry name" value="ARYLSULFATASE FAMILY MEMBER"/>
    <property type="match status" value="1"/>
</dbReference>
<evidence type="ECO:0000256" key="15">
    <source>
        <dbReference type="ARBA" id="ARBA00030478"/>
    </source>
</evidence>
<dbReference type="InterPro" id="IPR050738">
    <property type="entry name" value="Sulfatase"/>
</dbReference>
<dbReference type="AlphaFoldDB" id="A0A8S3ZN26"/>
<dbReference type="EMBL" id="CAJHNH020004434">
    <property type="protein sequence ID" value="CAG5131024.1"/>
    <property type="molecule type" value="Genomic_DNA"/>
</dbReference>
<dbReference type="Proteomes" id="UP000678393">
    <property type="component" value="Unassembled WGS sequence"/>
</dbReference>
<evidence type="ECO:0000256" key="11">
    <source>
        <dbReference type="ARBA" id="ARBA00022837"/>
    </source>
</evidence>
<dbReference type="Gene3D" id="3.40.720.10">
    <property type="entry name" value="Alkaline Phosphatase, subunit A"/>
    <property type="match status" value="1"/>
</dbReference>
<evidence type="ECO:0000256" key="10">
    <source>
        <dbReference type="ARBA" id="ARBA00022801"/>
    </source>
</evidence>
<evidence type="ECO:0000256" key="6">
    <source>
        <dbReference type="ARBA" id="ARBA00012117"/>
    </source>
</evidence>
<evidence type="ECO:0000313" key="20">
    <source>
        <dbReference type="Proteomes" id="UP000678393"/>
    </source>
</evidence>
<evidence type="ECO:0000256" key="17">
    <source>
        <dbReference type="ARBA" id="ARBA00033059"/>
    </source>
</evidence>
<protein>
    <recommendedName>
        <fullName evidence="7">N-acetylgalactosamine-6-sulfatase</fullName>
        <ecNumber evidence="6">3.1.6.4</ecNumber>
    </recommendedName>
    <alternativeName>
        <fullName evidence="17">Chondroitinsulfatase</fullName>
    </alternativeName>
    <alternativeName>
        <fullName evidence="15">Galactose-6-sulfate sulfatase</fullName>
    </alternativeName>
    <alternativeName>
        <fullName evidence="16">N-acetylgalactosamine-6-sulfate sulfatase</fullName>
    </alternativeName>
</protein>
<evidence type="ECO:0000256" key="16">
    <source>
        <dbReference type="ARBA" id="ARBA00032952"/>
    </source>
</evidence>
<evidence type="ECO:0000313" key="19">
    <source>
        <dbReference type="EMBL" id="CAG5131024.1"/>
    </source>
</evidence>
<accession>A0A8S3ZN26</accession>
<dbReference type="PANTHER" id="PTHR42693:SF47">
    <property type="entry name" value="N-ACETYLGALACTOSAMINE-6-SULFATASE"/>
    <property type="match status" value="1"/>
</dbReference>
<dbReference type="Gene3D" id="3.30.1120.10">
    <property type="match status" value="1"/>
</dbReference>
<feature type="domain" description="Sulfatase N-terminal" evidence="18">
    <location>
        <begin position="46"/>
        <end position="369"/>
    </location>
</feature>
<keyword evidence="12" id="KW-1015">Disulfide bond</keyword>
<dbReference type="OrthoDB" id="103349at2759"/>
<comment type="caution">
    <text evidence="19">The sequence shown here is derived from an EMBL/GenBank/DDBJ whole genome shotgun (WGS) entry which is preliminary data.</text>
</comment>
<keyword evidence="10" id="KW-0378">Hydrolase</keyword>
<evidence type="ECO:0000256" key="8">
    <source>
        <dbReference type="ARBA" id="ARBA00022723"/>
    </source>
</evidence>
<name>A0A8S3ZN26_9EUPU</name>
<keyword evidence="9" id="KW-0732">Signal</keyword>
<organism evidence="19 20">
    <name type="scientific">Candidula unifasciata</name>
    <dbReference type="NCBI Taxonomy" id="100452"/>
    <lineage>
        <taxon>Eukaryota</taxon>
        <taxon>Metazoa</taxon>
        <taxon>Spiralia</taxon>
        <taxon>Lophotrochozoa</taxon>
        <taxon>Mollusca</taxon>
        <taxon>Gastropoda</taxon>
        <taxon>Heterobranchia</taxon>
        <taxon>Euthyneura</taxon>
        <taxon>Panpulmonata</taxon>
        <taxon>Eupulmonata</taxon>
        <taxon>Stylommatophora</taxon>
        <taxon>Helicina</taxon>
        <taxon>Helicoidea</taxon>
        <taxon>Geomitridae</taxon>
        <taxon>Candidula</taxon>
    </lineage>
</organism>
<dbReference type="GO" id="GO:0005764">
    <property type="term" value="C:lysosome"/>
    <property type="evidence" value="ECO:0007669"/>
    <property type="project" value="UniProtKB-SubCell"/>
</dbReference>
<sequence>MAKLTESQKYCRCGNNVFLFVLVMGFVSVTRISANTTEPLRFAAKPNFVILIMDDMGWGDLGIFGEPNKETPNLDKMAAEGILFPDFYSANPLCSPSRAALMTGRLPIRNGFYTTNQPGRNAYTPQEIVGGIPDSEILLPQLLQANGYRNKIIGKWHLGHQPHYHPLRHGFDEWFGSPNCHFGPYDNKLTPNIPVYKDADMAGRFFEDYIITPSGESNLTQLYIEEATSFIEQQAQKGQPFFLYWAVDATHEPLYASRSFLGTSRRGLYGDAVRELDHGVGRILQSLQKTGLANNTLVFFTSDNGAATYAKTSGGSNGPFLCGKETTYEGGSREPTIAWWPGTITEGQVSRQIGSLMDFFTTFLDFADIEPPSDRILDGISLREALLNNSLTDRPVFYYRGDLLMAIRVGQYKAHLWTWSNSWSEFQNGSGVNFCPGQEIVGVTTHDQVNHTSSPLLFDLGADPGEKYVIRPQSAVYKQQMPLILATLQNHLDHLKPGDPQLNMCDSAVMNWAPQGCEKLGRCLPVPPSSPYKCDWPH</sequence>
<keyword evidence="13" id="KW-0325">Glycoprotein</keyword>
<dbReference type="InterPro" id="IPR000917">
    <property type="entry name" value="Sulfatase_N"/>
</dbReference>
<evidence type="ECO:0000256" key="9">
    <source>
        <dbReference type="ARBA" id="ARBA00022729"/>
    </source>
</evidence>
<keyword evidence="11" id="KW-0106">Calcium</keyword>
<evidence type="ECO:0000256" key="2">
    <source>
        <dbReference type="ARBA" id="ARBA00001913"/>
    </source>
</evidence>
<evidence type="ECO:0000256" key="3">
    <source>
        <dbReference type="ARBA" id="ARBA00004371"/>
    </source>
</evidence>
<dbReference type="Pfam" id="PF14707">
    <property type="entry name" value="Sulfatase_C"/>
    <property type="match status" value="1"/>
</dbReference>
<comment type="cofactor">
    <cofactor evidence="2">
        <name>Ca(2+)</name>
        <dbReference type="ChEBI" id="CHEBI:29108"/>
    </cofactor>
</comment>
<evidence type="ECO:0000256" key="1">
    <source>
        <dbReference type="ARBA" id="ARBA00000027"/>
    </source>
</evidence>